<reference evidence="2 3" key="1">
    <citation type="submission" date="2016-07" db="EMBL/GenBank/DDBJ databases">
        <title>Pervasive Adenine N6-methylation of Active Genes in Fungi.</title>
        <authorList>
            <consortium name="DOE Joint Genome Institute"/>
            <person name="Mondo S.J."/>
            <person name="Dannebaum R.O."/>
            <person name="Kuo R.C."/>
            <person name="Labutti K."/>
            <person name="Haridas S."/>
            <person name="Kuo A."/>
            <person name="Salamov A."/>
            <person name="Ahrendt S.R."/>
            <person name="Lipzen A."/>
            <person name="Sullivan W."/>
            <person name="Andreopoulos W.B."/>
            <person name="Clum A."/>
            <person name="Lindquist E."/>
            <person name="Daum C."/>
            <person name="Ramamoorthy G.K."/>
            <person name="Gryganskyi A."/>
            <person name="Culley D."/>
            <person name="Magnuson J.K."/>
            <person name="James T.Y."/>
            <person name="O'Malley M.A."/>
            <person name="Stajich J.E."/>
            <person name="Spatafora J.W."/>
            <person name="Visel A."/>
            <person name="Grigoriev I.V."/>
        </authorList>
    </citation>
    <scope>NUCLEOTIDE SEQUENCE [LARGE SCALE GENOMIC DNA]</scope>
    <source>
        <strain evidence="2 3">JEL800</strain>
    </source>
</reference>
<keyword evidence="3" id="KW-1185">Reference proteome</keyword>
<comment type="caution">
    <text evidence="2">The sequence shown here is derived from an EMBL/GenBank/DDBJ whole genome shotgun (WGS) entry which is preliminary data.</text>
</comment>
<evidence type="ECO:0000313" key="3">
    <source>
        <dbReference type="Proteomes" id="UP000193642"/>
    </source>
</evidence>
<name>A0A1Y2BSY8_9FUNG</name>
<protein>
    <submittedName>
        <fullName evidence="2">Uncharacterized protein</fullName>
    </submittedName>
</protein>
<feature type="compositionally biased region" description="Acidic residues" evidence="1">
    <location>
        <begin position="186"/>
        <end position="196"/>
    </location>
</feature>
<proteinExistence type="predicted"/>
<sequence length="206" mass="22728">MPATELEPQPIMSSAYLKQVASITPESCTPLPHIPPAAEPTCLSLPRAPSFQPALTYFFHPPPYIMLIPTPTSPPVLYTRVQTQHRKPPPKKAREYNPTQVYPTSPLSQASSPTATSPKTSPMAVSPSTHDIQLERVRCLLQAAKILSPVKTTRDVEVPQLVSKLLAVQEQGETSGQRVLKRKWDDDLDDDDDEEGCWGPPNSPFI</sequence>
<feature type="compositionally biased region" description="Low complexity" evidence="1">
    <location>
        <begin position="103"/>
        <end position="122"/>
    </location>
</feature>
<dbReference type="EMBL" id="MCGO01000048">
    <property type="protein sequence ID" value="ORY37814.1"/>
    <property type="molecule type" value="Genomic_DNA"/>
</dbReference>
<accession>A0A1Y2BSY8</accession>
<dbReference type="OrthoDB" id="2162010at2759"/>
<gene>
    <name evidence="2" type="ORF">BCR33DRAFT_854566</name>
</gene>
<feature type="region of interest" description="Disordered" evidence="1">
    <location>
        <begin position="170"/>
        <end position="206"/>
    </location>
</feature>
<evidence type="ECO:0000256" key="1">
    <source>
        <dbReference type="SAM" id="MobiDB-lite"/>
    </source>
</evidence>
<dbReference type="AlphaFoldDB" id="A0A1Y2BSY8"/>
<organism evidence="2 3">
    <name type="scientific">Rhizoclosmatium globosum</name>
    <dbReference type="NCBI Taxonomy" id="329046"/>
    <lineage>
        <taxon>Eukaryota</taxon>
        <taxon>Fungi</taxon>
        <taxon>Fungi incertae sedis</taxon>
        <taxon>Chytridiomycota</taxon>
        <taxon>Chytridiomycota incertae sedis</taxon>
        <taxon>Chytridiomycetes</taxon>
        <taxon>Chytridiales</taxon>
        <taxon>Chytriomycetaceae</taxon>
        <taxon>Rhizoclosmatium</taxon>
    </lineage>
</organism>
<feature type="region of interest" description="Disordered" evidence="1">
    <location>
        <begin position="82"/>
        <end position="129"/>
    </location>
</feature>
<dbReference type="Proteomes" id="UP000193642">
    <property type="component" value="Unassembled WGS sequence"/>
</dbReference>
<evidence type="ECO:0000313" key="2">
    <source>
        <dbReference type="EMBL" id="ORY37814.1"/>
    </source>
</evidence>